<dbReference type="Proteomes" id="UP000710432">
    <property type="component" value="Unassembled WGS sequence"/>
</dbReference>
<evidence type="ECO:0000259" key="2">
    <source>
        <dbReference type="Pfam" id="PF00855"/>
    </source>
</evidence>
<reference evidence="3" key="1">
    <citation type="submission" date="2020-03" db="EMBL/GenBank/DDBJ databases">
        <title>Studies in the Genomics of Life Span.</title>
        <authorList>
            <person name="Glass D."/>
        </authorList>
    </citation>
    <scope>NUCLEOTIDE SEQUENCE</scope>
    <source>
        <strain evidence="3">LTLLF</strain>
        <tissue evidence="3">Muscle</tissue>
    </source>
</reference>
<dbReference type="AlphaFoldDB" id="A0A8J6KRM1"/>
<proteinExistence type="predicted"/>
<dbReference type="Gene3D" id="2.30.30.140">
    <property type="match status" value="1"/>
</dbReference>
<feature type="compositionally biased region" description="Basic and acidic residues" evidence="1">
    <location>
        <begin position="164"/>
        <end position="173"/>
    </location>
</feature>
<feature type="domain" description="PWWP" evidence="2">
    <location>
        <begin position="33"/>
        <end position="87"/>
    </location>
</feature>
<dbReference type="PANTHER" id="PTHR12550">
    <property type="entry name" value="HEPATOMA-DERIVED GROWTH FACTOR-RELATED"/>
    <property type="match status" value="1"/>
</dbReference>
<organism evidence="3 4">
    <name type="scientific">Microtus ochrogaster</name>
    <name type="common">Prairie vole</name>
    <dbReference type="NCBI Taxonomy" id="79684"/>
    <lineage>
        <taxon>Eukaryota</taxon>
        <taxon>Metazoa</taxon>
        <taxon>Chordata</taxon>
        <taxon>Craniata</taxon>
        <taxon>Vertebrata</taxon>
        <taxon>Euteleostomi</taxon>
        <taxon>Mammalia</taxon>
        <taxon>Eutheria</taxon>
        <taxon>Euarchontoglires</taxon>
        <taxon>Glires</taxon>
        <taxon>Rodentia</taxon>
        <taxon>Myomorpha</taxon>
        <taxon>Muroidea</taxon>
        <taxon>Cricetidae</taxon>
        <taxon>Arvicolinae</taxon>
        <taxon>Microtus</taxon>
    </lineage>
</organism>
<name>A0A8J6KRM1_MICOH</name>
<protein>
    <submittedName>
        <fullName evidence="3">Hepatoma-derived growth factor-related protein 3</fullName>
    </submittedName>
</protein>
<dbReference type="SUPFAM" id="SSF63748">
    <property type="entry name" value="Tudor/PWWP/MBT"/>
    <property type="match status" value="1"/>
</dbReference>
<dbReference type="Pfam" id="PF00855">
    <property type="entry name" value="PWWP"/>
    <property type="match status" value="1"/>
</dbReference>
<comment type="caution">
    <text evidence="3">The sequence shown here is derived from an EMBL/GenBank/DDBJ whole genome shotgun (WGS) entry which is preliminary data.</text>
</comment>
<feature type="region of interest" description="Disordered" evidence="1">
    <location>
        <begin position="97"/>
        <end position="190"/>
    </location>
</feature>
<accession>A0A8J6KRM1</accession>
<dbReference type="InterPro" id="IPR000313">
    <property type="entry name" value="PWWP_dom"/>
</dbReference>
<dbReference type="PANTHER" id="PTHR12550:SF82">
    <property type="entry name" value="HDGF LIKE 3"/>
    <property type="match status" value="1"/>
</dbReference>
<evidence type="ECO:0000313" key="3">
    <source>
        <dbReference type="EMBL" id="KAH0509005.1"/>
    </source>
</evidence>
<gene>
    <name evidence="3" type="ORF">LTLLF_160680</name>
</gene>
<dbReference type="EMBL" id="JAATJU010023016">
    <property type="protein sequence ID" value="KAH0509005.1"/>
    <property type="molecule type" value="Genomic_DNA"/>
</dbReference>
<feature type="compositionally biased region" description="Basic residues" evidence="1">
    <location>
        <begin position="130"/>
        <end position="155"/>
    </location>
</feature>
<evidence type="ECO:0000256" key="1">
    <source>
        <dbReference type="SAM" id="MobiDB-lite"/>
    </source>
</evidence>
<sequence>MMSSSGNTLGLIHTAVPGYAEGHQIDELPEGAVKPPANKYPIFFFGTHETAFLGPKDLFPYKEYKDKFGKSNKRKGFNEGLWEIENNPGVKFTGYQTIQQQSSSETEGEGGNTADASSEEEGDRVEDGKGKRKNEKGGSKRKKSYTSKKSSKQSRKSPGDEDDKDCKEEENKSSSEGGDAGNDTRNTTSDLQKAGEGCIDTALKVLLELLDLFTLACSMNWLLDELPAA</sequence>
<evidence type="ECO:0000313" key="4">
    <source>
        <dbReference type="Proteomes" id="UP000710432"/>
    </source>
</evidence>